<dbReference type="STRING" id="1238182.C882_3310"/>
<keyword evidence="2" id="KW-0472">Membrane</keyword>
<feature type="compositionally biased region" description="Basic and acidic residues" evidence="1">
    <location>
        <begin position="282"/>
        <end position="291"/>
    </location>
</feature>
<reference evidence="3 4" key="1">
    <citation type="journal article" date="2013" name="Genome Announc.">
        <title>Draft Genome Sequence of an Alphaproteobacterium, Caenispirillum salinarum AK4(T), Isolated from a Solar Saltern.</title>
        <authorList>
            <person name="Khatri I."/>
            <person name="Singh A."/>
            <person name="Korpole S."/>
            <person name="Pinnaka A.K."/>
            <person name="Subramanian S."/>
        </authorList>
    </citation>
    <scope>NUCLEOTIDE SEQUENCE [LARGE SCALE GENOMIC DNA]</scope>
    <source>
        <strain evidence="3 4">AK4</strain>
    </source>
</reference>
<dbReference type="AlphaFoldDB" id="K9HVJ2"/>
<dbReference type="Gene3D" id="2.60.120.200">
    <property type="match status" value="1"/>
</dbReference>
<keyword evidence="4" id="KW-1185">Reference proteome</keyword>
<dbReference type="Proteomes" id="UP000009881">
    <property type="component" value="Unassembled WGS sequence"/>
</dbReference>
<evidence type="ECO:0000313" key="3">
    <source>
        <dbReference type="EMBL" id="EKV32246.1"/>
    </source>
</evidence>
<proteinExistence type="predicted"/>
<feature type="region of interest" description="Disordered" evidence="1">
    <location>
        <begin position="282"/>
        <end position="325"/>
    </location>
</feature>
<dbReference type="OrthoDB" id="6038212at2"/>
<sequence length="690" mass="74407">MNSCEKGSVLPIMAAIVTGIGLVVAGISVFVEEEESTRLETSAHPKLERIADSLVTYYKATGALPCPADGRAGDGEPAKDASDECDANLDAEYAVVPYVALGMADALDPWGQQISYRPHSELAKSPPPSPPLEDNRFTVDDPMNVCADFEAASCTLVKSGADDAAFVIFSHGRPRAGSEDGESVYGNGAFDAAGNRNLLPQNPAELHNITTPPGDDVNYFAEPRTAPALMGGDPENDVPAEAFEQILAYREVDKDLGASDGTGGTEDDYDLDLNKDSQHDEFVTTKDESSGSDKSQPAALGERQGDNKNWVGLGNNNNDDRVGEGQNSRAACAWYPKALRWERGETMRGAFEFQFAPGEADETEDQEHGGGFTLAITAGPRRVTDADGNAICGEGNDNSNMGLGYKHGTFGLSGKYDPDFDWDFFFGGQKPPLLGTGTDLRMPKMAIEFDTFNNEYGDEDNLERNHVALLTTWDKDYIGNGNGNNPSCPTTLNLNAATYDATVPRSGTSARACTYDASLASWLEFVGKGNTKQEYPAPWFTGSGGAAPYVTRFEIARLCDDTCTTCGIAEPDSYTTNTEYKDSRDHMWVRAWVQKKEDMVTEKFLTELSINLVDIDEYKTGGRPANFINYCGKDPSMQFQNSALNQSSFRRDMVMFDTVKVGLTAAAPKSGGGAKGSGISITDLRVKLAP</sequence>
<accession>K9HVJ2</accession>
<feature type="compositionally biased region" description="Low complexity" evidence="1">
    <location>
        <begin position="307"/>
        <end position="317"/>
    </location>
</feature>
<feature type="transmembrane region" description="Helical" evidence="2">
    <location>
        <begin position="12"/>
        <end position="31"/>
    </location>
</feature>
<keyword evidence="2" id="KW-0812">Transmembrane</keyword>
<comment type="caution">
    <text evidence="3">The sequence shown here is derived from an EMBL/GenBank/DDBJ whole genome shotgun (WGS) entry which is preliminary data.</text>
</comment>
<gene>
    <name evidence="3" type="ORF">C882_3310</name>
</gene>
<name>K9HVJ2_9PROT</name>
<dbReference type="EMBL" id="ANHY01000004">
    <property type="protein sequence ID" value="EKV32246.1"/>
    <property type="molecule type" value="Genomic_DNA"/>
</dbReference>
<protein>
    <submittedName>
        <fullName evidence="3">Uncharacterized protein</fullName>
    </submittedName>
</protein>
<evidence type="ECO:0000313" key="4">
    <source>
        <dbReference type="Proteomes" id="UP000009881"/>
    </source>
</evidence>
<dbReference type="RefSeq" id="WP_009539507.1">
    <property type="nucleotide sequence ID" value="NZ_ANHY01000004.1"/>
</dbReference>
<keyword evidence="2" id="KW-1133">Transmembrane helix</keyword>
<evidence type="ECO:0000256" key="1">
    <source>
        <dbReference type="SAM" id="MobiDB-lite"/>
    </source>
</evidence>
<evidence type="ECO:0000256" key="2">
    <source>
        <dbReference type="SAM" id="Phobius"/>
    </source>
</evidence>
<organism evidence="3 4">
    <name type="scientific">Caenispirillum salinarum AK4</name>
    <dbReference type="NCBI Taxonomy" id="1238182"/>
    <lineage>
        <taxon>Bacteria</taxon>
        <taxon>Pseudomonadati</taxon>
        <taxon>Pseudomonadota</taxon>
        <taxon>Alphaproteobacteria</taxon>
        <taxon>Rhodospirillales</taxon>
        <taxon>Novispirillaceae</taxon>
        <taxon>Caenispirillum</taxon>
    </lineage>
</organism>